<dbReference type="OrthoDB" id="9792439at2"/>
<keyword evidence="12" id="KW-1185">Reference proteome</keyword>
<organism evidence="11 12">
    <name type="scientific">Sulfuritortus calidifontis</name>
    <dbReference type="NCBI Taxonomy" id="1914471"/>
    <lineage>
        <taxon>Bacteria</taxon>
        <taxon>Pseudomonadati</taxon>
        <taxon>Pseudomonadota</taxon>
        <taxon>Betaproteobacteria</taxon>
        <taxon>Nitrosomonadales</taxon>
        <taxon>Thiobacillaceae</taxon>
        <taxon>Sulfuritortus</taxon>
    </lineage>
</organism>
<accession>A0A4R3JVM5</accession>
<evidence type="ECO:0000256" key="8">
    <source>
        <dbReference type="ARBA" id="ARBA00022989"/>
    </source>
</evidence>
<feature type="domain" description="TonB C-terminal" evidence="10">
    <location>
        <begin position="135"/>
        <end position="226"/>
    </location>
</feature>
<dbReference type="PANTHER" id="PTHR33446">
    <property type="entry name" value="PROTEIN TONB-RELATED"/>
    <property type="match status" value="1"/>
</dbReference>
<evidence type="ECO:0000313" key="11">
    <source>
        <dbReference type="EMBL" id="TCS70893.1"/>
    </source>
</evidence>
<dbReference type="EMBL" id="SLZY01000013">
    <property type="protein sequence ID" value="TCS70893.1"/>
    <property type="molecule type" value="Genomic_DNA"/>
</dbReference>
<evidence type="ECO:0000259" key="10">
    <source>
        <dbReference type="PROSITE" id="PS52015"/>
    </source>
</evidence>
<dbReference type="SUPFAM" id="SSF74653">
    <property type="entry name" value="TolA/TonB C-terminal domain"/>
    <property type="match status" value="1"/>
</dbReference>
<dbReference type="AlphaFoldDB" id="A0A4R3JVM5"/>
<dbReference type="GO" id="GO:0055085">
    <property type="term" value="P:transmembrane transport"/>
    <property type="evidence" value="ECO:0007669"/>
    <property type="project" value="InterPro"/>
</dbReference>
<dbReference type="Proteomes" id="UP000295135">
    <property type="component" value="Unassembled WGS sequence"/>
</dbReference>
<dbReference type="PROSITE" id="PS52015">
    <property type="entry name" value="TONB_CTD"/>
    <property type="match status" value="1"/>
</dbReference>
<dbReference type="Gene3D" id="3.30.1150.10">
    <property type="match status" value="1"/>
</dbReference>
<evidence type="ECO:0000256" key="4">
    <source>
        <dbReference type="ARBA" id="ARBA00022475"/>
    </source>
</evidence>
<evidence type="ECO:0000256" key="3">
    <source>
        <dbReference type="ARBA" id="ARBA00022448"/>
    </source>
</evidence>
<reference evidence="11 12" key="1">
    <citation type="submission" date="2019-03" db="EMBL/GenBank/DDBJ databases">
        <title>Genomic Encyclopedia of Type Strains, Phase IV (KMG-IV): sequencing the most valuable type-strain genomes for metagenomic binning, comparative biology and taxonomic classification.</title>
        <authorList>
            <person name="Goeker M."/>
        </authorList>
    </citation>
    <scope>NUCLEOTIDE SEQUENCE [LARGE SCALE GENOMIC DNA]</scope>
    <source>
        <strain evidence="11 12">DSM 103923</strain>
    </source>
</reference>
<dbReference type="RefSeq" id="WP_126460918.1">
    <property type="nucleotide sequence ID" value="NZ_AP018721.1"/>
</dbReference>
<keyword evidence="6" id="KW-0812">Transmembrane</keyword>
<keyword evidence="8" id="KW-1133">Transmembrane helix</keyword>
<name>A0A4R3JVM5_9PROT</name>
<comment type="similarity">
    <text evidence="2">Belongs to the TonB family.</text>
</comment>
<keyword evidence="5" id="KW-0997">Cell inner membrane</keyword>
<dbReference type="PANTHER" id="PTHR33446:SF2">
    <property type="entry name" value="PROTEIN TONB"/>
    <property type="match status" value="1"/>
</dbReference>
<comment type="caution">
    <text evidence="11">The sequence shown here is derived from an EMBL/GenBank/DDBJ whole genome shotgun (WGS) entry which is preliminary data.</text>
</comment>
<dbReference type="GO" id="GO:0098797">
    <property type="term" value="C:plasma membrane protein complex"/>
    <property type="evidence" value="ECO:0007669"/>
    <property type="project" value="TreeGrafter"/>
</dbReference>
<keyword evidence="7" id="KW-0653">Protein transport</keyword>
<dbReference type="InterPro" id="IPR037682">
    <property type="entry name" value="TonB_C"/>
</dbReference>
<evidence type="ECO:0000256" key="6">
    <source>
        <dbReference type="ARBA" id="ARBA00022692"/>
    </source>
</evidence>
<evidence type="ECO:0000313" key="12">
    <source>
        <dbReference type="Proteomes" id="UP000295135"/>
    </source>
</evidence>
<evidence type="ECO:0000256" key="9">
    <source>
        <dbReference type="ARBA" id="ARBA00023136"/>
    </source>
</evidence>
<dbReference type="GO" id="GO:0031992">
    <property type="term" value="F:energy transducer activity"/>
    <property type="evidence" value="ECO:0007669"/>
    <property type="project" value="TreeGrafter"/>
</dbReference>
<evidence type="ECO:0000256" key="1">
    <source>
        <dbReference type="ARBA" id="ARBA00004383"/>
    </source>
</evidence>
<keyword evidence="3" id="KW-0813">Transport</keyword>
<gene>
    <name evidence="11" type="ORF">EDC61_11346</name>
</gene>
<dbReference type="NCBIfam" id="TIGR01352">
    <property type="entry name" value="tonB_Cterm"/>
    <property type="match status" value="1"/>
</dbReference>
<proteinExistence type="inferred from homology"/>
<dbReference type="GO" id="GO:0015031">
    <property type="term" value="P:protein transport"/>
    <property type="evidence" value="ECO:0007669"/>
    <property type="project" value="UniProtKB-KW"/>
</dbReference>
<sequence>MSMELDPAGPNRPASDRINWRTLGLVTLLHGLAVFALLSAKPDVQARGQDRPLMVSLVELAPPAPKPAEPARPRPAVAPMAVPQPPILAAPASTPASMSASMPQAAARSEMEMTEVAPAATAAQAATAAPATVVPPRFDADYLSNPAPAYPALSRRMGEQGKVLLRVYVEPDGSAARVELKTSSGFERLDNAALSAVRKWRFVPARQGDAAVGAWVVVPIVFSLRS</sequence>
<dbReference type="Pfam" id="PF03544">
    <property type="entry name" value="TonB_C"/>
    <property type="match status" value="1"/>
</dbReference>
<evidence type="ECO:0000256" key="7">
    <source>
        <dbReference type="ARBA" id="ARBA00022927"/>
    </source>
</evidence>
<dbReference type="InterPro" id="IPR051045">
    <property type="entry name" value="TonB-dependent_transducer"/>
</dbReference>
<comment type="subcellular location">
    <subcellularLocation>
        <location evidence="1">Cell inner membrane</location>
        <topology evidence="1">Single-pass membrane protein</topology>
        <orientation evidence="1">Periplasmic side</orientation>
    </subcellularLocation>
</comment>
<dbReference type="InterPro" id="IPR006260">
    <property type="entry name" value="TonB/TolA_C"/>
</dbReference>
<protein>
    <submittedName>
        <fullName evidence="11">Outer membrane transport energization protein TonB</fullName>
    </submittedName>
</protein>
<evidence type="ECO:0000256" key="2">
    <source>
        <dbReference type="ARBA" id="ARBA00006555"/>
    </source>
</evidence>
<keyword evidence="9" id="KW-0472">Membrane</keyword>
<keyword evidence="4" id="KW-1003">Cell membrane</keyword>
<evidence type="ECO:0000256" key="5">
    <source>
        <dbReference type="ARBA" id="ARBA00022519"/>
    </source>
</evidence>